<dbReference type="PROSITE" id="PS50157">
    <property type="entry name" value="ZINC_FINGER_C2H2_2"/>
    <property type="match status" value="1"/>
</dbReference>
<keyword evidence="1" id="KW-0863">Zinc-finger</keyword>
<protein>
    <recommendedName>
        <fullName evidence="2">C2H2-type domain-containing protein</fullName>
    </recommendedName>
</protein>
<evidence type="ECO:0000256" key="1">
    <source>
        <dbReference type="PROSITE-ProRule" id="PRU00042"/>
    </source>
</evidence>
<dbReference type="AlphaFoldDB" id="A0A225V3K7"/>
<keyword evidence="4" id="KW-1185">Reference proteome</keyword>
<dbReference type="OrthoDB" id="102977at2759"/>
<keyword evidence="1" id="KW-0862">Zinc</keyword>
<name>A0A225V3K7_9STRA</name>
<evidence type="ECO:0000313" key="4">
    <source>
        <dbReference type="Proteomes" id="UP000198211"/>
    </source>
</evidence>
<dbReference type="Proteomes" id="UP000198211">
    <property type="component" value="Unassembled WGS sequence"/>
</dbReference>
<dbReference type="PANTHER" id="PTHR33206">
    <property type="entry name" value="PROTEIN CBG10425"/>
    <property type="match status" value="1"/>
</dbReference>
<organism evidence="3 4">
    <name type="scientific">Phytophthora megakarya</name>
    <dbReference type="NCBI Taxonomy" id="4795"/>
    <lineage>
        <taxon>Eukaryota</taxon>
        <taxon>Sar</taxon>
        <taxon>Stramenopiles</taxon>
        <taxon>Oomycota</taxon>
        <taxon>Peronosporomycetes</taxon>
        <taxon>Peronosporales</taxon>
        <taxon>Peronosporaceae</taxon>
        <taxon>Phytophthora</taxon>
    </lineage>
</organism>
<dbReference type="STRING" id="4795.A0A225V3K7"/>
<accession>A0A225V3K7</accession>
<gene>
    <name evidence="3" type="ORF">PHMEG_00029456</name>
</gene>
<dbReference type="GO" id="GO:0008270">
    <property type="term" value="F:zinc ion binding"/>
    <property type="evidence" value="ECO:0007669"/>
    <property type="project" value="UniProtKB-KW"/>
</dbReference>
<reference evidence="4" key="1">
    <citation type="submission" date="2017-03" db="EMBL/GenBank/DDBJ databases">
        <title>Phytopthora megakarya and P. palmivora, two closely related causual agents of cacao black pod achieved similar genome size and gene model numbers by different mechanisms.</title>
        <authorList>
            <person name="Ali S."/>
            <person name="Shao J."/>
            <person name="Larry D.J."/>
            <person name="Kronmiller B."/>
            <person name="Shen D."/>
            <person name="Strem M.D."/>
            <person name="Melnick R.L."/>
            <person name="Guiltinan M.J."/>
            <person name="Tyler B.M."/>
            <person name="Meinhardt L.W."/>
            <person name="Bailey B.A."/>
        </authorList>
    </citation>
    <scope>NUCLEOTIDE SEQUENCE [LARGE SCALE GENOMIC DNA]</scope>
    <source>
        <strain evidence="4">zdho120</strain>
    </source>
</reference>
<evidence type="ECO:0000313" key="3">
    <source>
        <dbReference type="EMBL" id="OWY99527.1"/>
    </source>
</evidence>
<evidence type="ECO:0000259" key="2">
    <source>
        <dbReference type="PROSITE" id="PS50157"/>
    </source>
</evidence>
<sequence>MFAYELEGLKRLHIRAIKWGSTYRVLVRGKTGKMVYLSNLSRPSNLKLVAKQYKVSLDNLKKHLSSDYKTDPHYRFYKGNHMESHLYEGIQRGEFYDKLENVLESQKSAYKVNIALGYDLISKTDDSDTRYYHPNLSNTSVFDTPVAINSRSDVRKVISEIRSMDMADKLNYPSSGYQVKAITGFKIYLYHREHALGDSEAVIPKIIRDNKSVINILKRRKFNIRLVINFLKTNNKCVFHCIAFQKHNDPKKDPQKIQSLVKEAFKQYCPFKGITYTLGLYRTFKPIDILQFDELEECFQVSINVFTMDIDSGKYESINILSHANHALYIKNIDMLQRKYQCVKCGMVFASSERLKNHTKNKCEFVNVESFPAGPTIYQPPPNTIRSMLNKYSIKNVDQYPDHFIVYDFEAILKPTATKHGENTVFVNEHIPVSVSVADSLTEEEMFDYIEYVGEKIQRYNVSKYEVLLRKIIDAHGLSGMEIQGARLGIKYTMVDINDWIKAGDYASFFDFHSKLGFGKQRSDNKKLRSLLTRYDINLIKSDLFAMIGADSIKSVIKNPSYMCIATSDMKMLDISNYVPAGKGIFPYEYITSFSVLSETNIPPKSAFDSKLRDTSISDDDYKRVQFVWEHYQMKSIRDLLVWYNNLDVVPFIKAIKAQRELFKRFNLDMFTDGVSLPGLSEKVMYQTCFSNLERPSKKPAPAFRFPVKPMSGYKSQNREFDVTLKHLDKLLHQQKYLCGLCYK</sequence>
<dbReference type="InterPro" id="IPR013087">
    <property type="entry name" value="Znf_C2H2_type"/>
</dbReference>
<keyword evidence="1" id="KW-0479">Metal-binding</keyword>
<dbReference type="PANTHER" id="PTHR33206:SF1">
    <property type="entry name" value="DNA-DIRECTED DNA POLYMERASE"/>
    <property type="match status" value="1"/>
</dbReference>
<proteinExistence type="predicted"/>
<feature type="domain" description="C2H2-type" evidence="2">
    <location>
        <begin position="340"/>
        <end position="372"/>
    </location>
</feature>
<dbReference type="EMBL" id="NBNE01008397">
    <property type="protein sequence ID" value="OWY99527.1"/>
    <property type="molecule type" value="Genomic_DNA"/>
</dbReference>
<comment type="caution">
    <text evidence="3">The sequence shown here is derived from an EMBL/GenBank/DDBJ whole genome shotgun (WGS) entry which is preliminary data.</text>
</comment>